<proteinExistence type="predicted"/>
<name>A0ACC2WNM2_9TREE</name>
<accession>A0ACC2WNM2</accession>
<dbReference type="EMBL" id="JASBWU010000023">
    <property type="protein sequence ID" value="KAJ9113046.1"/>
    <property type="molecule type" value="Genomic_DNA"/>
</dbReference>
<keyword evidence="2" id="KW-1185">Reference proteome</keyword>
<gene>
    <name evidence="1" type="ORF">QFC22_006142</name>
</gene>
<evidence type="ECO:0000313" key="1">
    <source>
        <dbReference type="EMBL" id="KAJ9113046.1"/>
    </source>
</evidence>
<comment type="caution">
    <text evidence="1">The sequence shown here is derived from an EMBL/GenBank/DDBJ whole genome shotgun (WGS) entry which is preliminary data.</text>
</comment>
<reference evidence="1" key="1">
    <citation type="submission" date="2023-04" db="EMBL/GenBank/DDBJ databases">
        <title>Draft Genome sequencing of Naganishia species isolated from polar environments using Oxford Nanopore Technology.</title>
        <authorList>
            <person name="Leo P."/>
            <person name="Venkateswaran K."/>
        </authorList>
    </citation>
    <scope>NUCLEOTIDE SEQUENCE</scope>
    <source>
        <strain evidence="1">MNA-CCFEE 5425</strain>
    </source>
</reference>
<dbReference type="Proteomes" id="UP001243375">
    <property type="component" value="Unassembled WGS sequence"/>
</dbReference>
<sequence>MQQALSQLRLVKASEALDDANDLAMRRSGARGKEARGRQLKAEESFEDAQRLVEQGDAMHVEDTVVDEALSLMADLSLTMEVTEVSKMSAQAGTILSGLGFSQQMIDGRFTELSGGWKSRCSLAGSLLVQSDVLLLDEPSNFLDLDATLWLERYLQTQTRTVVITSHDQMFLENVVEETILIRNCGLRYFDGTPRAYEINQRKEAKRTGKQREAMAKKKEHIEASIQKGKETAKKTGDENRLRMVKSRQKKLDDRWGIEQSAKGGRFKLNRDLAGYHLTSRAEIAQDEVERRVKMTLPQPSKLRTSGDLVHFQDVAFRYPKTKNNVVEGVSFTVGQTGRCSFIGANGEGKSTIAKLVLGELQPTSGTITRHPTMKIGYFSQTSVEELSALPEEGDAPTTALMHFMAYFANKGEAVEERDARSFLGGLGLPGKLSSHTPVKALSGGQKVRLAFALIMWNPPHLLLLDEITTHVDAPTIEALALSLRRYSGAIILVTHDRWFNRVVIEGVTPREAFDHDDLDESASESSSDDEENVRKGETCRVGGGKVRLTPGGMTQYIGIVEKRMAKREMAAKAG</sequence>
<organism evidence="1 2">
    <name type="scientific">Naganishia vaughanmartiniae</name>
    <dbReference type="NCBI Taxonomy" id="1424756"/>
    <lineage>
        <taxon>Eukaryota</taxon>
        <taxon>Fungi</taxon>
        <taxon>Dikarya</taxon>
        <taxon>Basidiomycota</taxon>
        <taxon>Agaricomycotina</taxon>
        <taxon>Tremellomycetes</taxon>
        <taxon>Filobasidiales</taxon>
        <taxon>Filobasidiaceae</taxon>
        <taxon>Naganishia</taxon>
    </lineage>
</organism>
<evidence type="ECO:0000313" key="2">
    <source>
        <dbReference type="Proteomes" id="UP001243375"/>
    </source>
</evidence>
<protein>
    <submittedName>
        <fullName evidence="1">Uncharacterized protein</fullName>
    </submittedName>
</protein>